<comment type="caution">
    <text evidence="2">The sequence shown here is derived from an EMBL/GenBank/DDBJ whole genome shotgun (WGS) entry which is preliminary data.</text>
</comment>
<evidence type="ECO:0000313" key="3">
    <source>
        <dbReference type="Proteomes" id="UP000821866"/>
    </source>
</evidence>
<proteinExistence type="predicted"/>
<feature type="region of interest" description="Disordered" evidence="1">
    <location>
        <begin position="121"/>
        <end position="141"/>
    </location>
</feature>
<reference evidence="2" key="1">
    <citation type="journal article" date="2020" name="Cell">
        <title>Large-Scale Comparative Analyses of Tick Genomes Elucidate Their Genetic Diversity and Vector Capacities.</title>
        <authorList>
            <consortium name="Tick Genome and Microbiome Consortium (TIGMIC)"/>
            <person name="Jia N."/>
            <person name="Wang J."/>
            <person name="Shi W."/>
            <person name="Du L."/>
            <person name="Sun Y."/>
            <person name="Zhan W."/>
            <person name="Jiang J.F."/>
            <person name="Wang Q."/>
            <person name="Zhang B."/>
            <person name="Ji P."/>
            <person name="Bell-Sakyi L."/>
            <person name="Cui X.M."/>
            <person name="Yuan T.T."/>
            <person name="Jiang B.G."/>
            <person name="Yang W.F."/>
            <person name="Lam T.T."/>
            <person name="Chang Q.C."/>
            <person name="Ding S.J."/>
            <person name="Wang X.J."/>
            <person name="Zhu J.G."/>
            <person name="Ruan X.D."/>
            <person name="Zhao L."/>
            <person name="Wei J.T."/>
            <person name="Ye R.Z."/>
            <person name="Que T.C."/>
            <person name="Du C.H."/>
            <person name="Zhou Y.H."/>
            <person name="Cheng J.X."/>
            <person name="Dai P.F."/>
            <person name="Guo W.B."/>
            <person name="Han X.H."/>
            <person name="Huang E.J."/>
            <person name="Li L.F."/>
            <person name="Wei W."/>
            <person name="Gao Y.C."/>
            <person name="Liu J.Z."/>
            <person name="Shao H.Z."/>
            <person name="Wang X."/>
            <person name="Wang C.C."/>
            <person name="Yang T.C."/>
            <person name="Huo Q.B."/>
            <person name="Li W."/>
            <person name="Chen H.Y."/>
            <person name="Chen S.E."/>
            <person name="Zhou L.G."/>
            <person name="Ni X.B."/>
            <person name="Tian J.H."/>
            <person name="Sheng Y."/>
            <person name="Liu T."/>
            <person name="Pan Y.S."/>
            <person name="Xia L.Y."/>
            <person name="Li J."/>
            <person name="Zhao F."/>
            <person name="Cao W.C."/>
        </authorList>
    </citation>
    <scope>NUCLEOTIDE SEQUENCE</scope>
    <source>
        <strain evidence="2">Rmic-2018</strain>
    </source>
</reference>
<organism evidence="2 3">
    <name type="scientific">Rhipicephalus microplus</name>
    <name type="common">Cattle tick</name>
    <name type="synonym">Boophilus microplus</name>
    <dbReference type="NCBI Taxonomy" id="6941"/>
    <lineage>
        <taxon>Eukaryota</taxon>
        <taxon>Metazoa</taxon>
        <taxon>Ecdysozoa</taxon>
        <taxon>Arthropoda</taxon>
        <taxon>Chelicerata</taxon>
        <taxon>Arachnida</taxon>
        <taxon>Acari</taxon>
        <taxon>Parasitiformes</taxon>
        <taxon>Ixodida</taxon>
        <taxon>Ixodoidea</taxon>
        <taxon>Ixodidae</taxon>
        <taxon>Rhipicephalinae</taxon>
        <taxon>Rhipicephalus</taxon>
        <taxon>Boophilus</taxon>
    </lineage>
</organism>
<dbReference type="EMBL" id="JABSTU010000009">
    <property type="protein sequence ID" value="KAH8020292.1"/>
    <property type="molecule type" value="Genomic_DNA"/>
</dbReference>
<feature type="region of interest" description="Disordered" evidence="1">
    <location>
        <begin position="279"/>
        <end position="308"/>
    </location>
</feature>
<dbReference type="AlphaFoldDB" id="A0A9J6DDS8"/>
<feature type="region of interest" description="Disordered" evidence="1">
    <location>
        <begin position="326"/>
        <end position="353"/>
    </location>
</feature>
<dbReference type="Proteomes" id="UP000821866">
    <property type="component" value="Chromosome 7"/>
</dbReference>
<sequence>MHCDMTWCACSPVLPRQAPVLPYTRRRTPHCVAVTHARFSASGGPPSQKEGDAVLSGNHTAETVIKPPPTRTKSLNLLERFRASKQDRIAASVAQHIRAVRAAEALDRRTHLRHSVEPLFGTTTKVPAQRTSSDSPPGAHERRRLVQQQIAYGAASASKREVSCQTTDDLVEMWMPCLRRRIARSETLMSTLSPDDEDDVAPGLRHRKLCRHVPSVSDDEVLDVVFRGAAFKSDESLLEGASSIVEESASSGSEDAAVYKNIIISLGSPDAVRVRQTPASPVITPRRGSSGARSINSGEDAMAAASTSSSPWAEVSAQLLLRSYNGNAQGTGQQPSYWAGPSTGCSGQERFGK</sequence>
<reference evidence="2" key="2">
    <citation type="submission" date="2021-09" db="EMBL/GenBank/DDBJ databases">
        <authorList>
            <person name="Jia N."/>
            <person name="Wang J."/>
            <person name="Shi W."/>
            <person name="Du L."/>
            <person name="Sun Y."/>
            <person name="Zhan W."/>
            <person name="Jiang J."/>
            <person name="Wang Q."/>
            <person name="Zhang B."/>
            <person name="Ji P."/>
            <person name="Sakyi L.B."/>
            <person name="Cui X."/>
            <person name="Yuan T."/>
            <person name="Jiang B."/>
            <person name="Yang W."/>
            <person name="Lam T.T.-Y."/>
            <person name="Chang Q."/>
            <person name="Ding S."/>
            <person name="Wang X."/>
            <person name="Zhu J."/>
            <person name="Ruan X."/>
            <person name="Zhao L."/>
            <person name="Wei J."/>
            <person name="Que T."/>
            <person name="Du C."/>
            <person name="Cheng J."/>
            <person name="Dai P."/>
            <person name="Han X."/>
            <person name="Huang E."/>
            <person name="Gao Y."/>
            <person name="Liu J."/>
            <person name="Shao H."/>
            <person name="Ye R."/>
            <person name="Li L."/>
            <person name="Wei W."/>
            <person name="Wang X."/>
            <person name="Wang C."/>
            <person name="Huo Q."/>
            <person name="Li W."/>
            <person name="Guo W."/>
            <person name="Chen H."/>
            <person name="Chen S."/>
            <person name="Zhou L."/>
            <person name="Zhou L."/>
            <person name="Ni X."/>
            <person name="Tian J."/>
            <person name="Zhou Y."/>
            <person name="Sheng Y."/>
            <person name="Liu T."/>
            <person name="Pan Y."/>
            <person name="Xia L."/>
            <person name="Li J."/>
            <person name="Zhao F."/>
            <person name="Cao W."/>
        </authorList>
    </citation>
    <scope>NUCLEOTIDE SEQUENCE</scope>
    <source>
        <strain evidence="2">Rmic-2018</strain>
        <tissue evidence="2">Larvae</tissue>
    </source>
</reference>
<name>A0A9J6DDS8_RHIMP</name>
<feature type="compositionally biased region" description="Polar residues" evidence="1">
    <location>
        <begin position="121"/>
        <end position="135"/>
    </location>
</feature>
<protein>
    <submittedName>
        <fullName evidence="2">Uncharacterized protein</fullName>
    </submittedName>
</protein>
<accession>A0A9J6DDS8</accession>
<evidence type="ECO:0000256" key="1">
    <source>
        <dbReference type="SAM" id="MobiDB-lite"/>
    </source>
</evidence>
<gene>
    <name evidence="2" type="ORF">HPB51_000091</name>
</gene>
<dbReference type="VEuPathDB" id="VectorBase:LOC119174401"/>
<feature type="compositionally biased region" description="Polar residues" evidence="1">
    <location>
        <begin position="326"/>
        <end position="336"/>
    </location>
</feature>
<evidence type="ECO:0000313" key="2">
    <source>
        <dbReference type="EMBL" id="KAH8020292.1"/>
    </source>
</evidence>
<keyword evidence="3" id="KW-1185">Reference proteome</keyword>